<evidence type="ECO:0000313" key="1">
    <source>
        <dbReference type="EMBL" id="CUR61103.1"/>
    </source>
</evidence>
<proteinExistence type="predicted"/>
<dbReference type="EMBL" id="CZKB01000017">
    <property type="protein sequence ID" value="CUR61103.1"/>
    <property type="molecule type" value="Genomic_DNA"/>
</dbReference>
<gene>
    <name evidence="1" type="ORF">NOCA1240206</name>
</gene>
<sequence length="368" mass="39450">MSRQLRWSVALGAAALLPIGVLAPVATATAAAPTAATTQTGHELVEVPARAALRDAVDPSECTTTLLDDYIDGLLNQMTDEQFAFLVAHQDVLFAMPTYEALFFGSPDDPDFALDSHARQLTNTYRDLQRFWDIESGDIQLMAMHPDGLLDADRIAATLTLMVQTGEVAPMTPAEITAEAETVASYLQTQGDFYANPLWTLNAYAFSGEGESDPIIAALPDKLVFGDGILEAYDAIGLGDVGPRVIMAHEFAHHVQYELGTFDSGPTDEAEATRRTELMADAMASYYATHKKGLALNRKRVADALLSFYTVGDCQFASPGHHGTPLQRERAADWGADLAAAAKPRSMVLPAATVISMFDAALPGIISG</sequence>
<accession>A0A2P2CGK7</accession>
<dbReference type="AlphaFoldDB" id="A0A2P2CGK7"/>
<protein>
    <submittedName>
        <fullName evidence="1">Uncharacterized protein</fullName>
    </submittedName>
</protein>
<name>A0A2P2CGK7_9ZZZZ</name>
<reference evidence="1" key="1">
    <citation type="submission" date="2015-08" db="EMBL/GenBank/DDBJ databases">
        <authorList>
            <person name="Babu N.S."/>
            <person name="Beckwith C.J."/>
            <person name="Beseler K.G."/>
            <person name="Brison A."/>
            <person name="Carone J.V."/>
            <person name="Caskin T.P."/>
            <person name="Diamond M."/>
            <person name="Durham M.E."/>
            <person name="Foxe J.M."/>
            <person name="Go M."/>
            <person name="Henderson B.A."/>
            <person name="Jones I.B."/>
            <person name="McGettigan J.A."/>
            <person name="Micheletti S.J."/>
            <person name="Nasrallah M.E."/>
            <person name="Ortiz D."/>
            <person name="Piller C.R."/>
            <person name="Privatt S.R."/>
            <person name="Schneider S.L."/>
            <person name="Sharp S."/>
            <person name="Smith T.C."/>
            <person name="Stanton J.D."/>
            <person name="Ullery H.E."/>
            <person name="Wilson R.J."/>
            <person name="Serrano M.G."/>
            <person name="Buck G."/>
            <person name="Lee V."/>
            <person name="Wang Y."/>
            <person name="Carvalho R."/>
            <person name="Voegtly L."/>
            <person name="Shi R."/>
            <person name="Duckworth R."/>
            <person name="Johnson A."/>
            <person name="Loviza R."/>
            <person name="Walstead R."/>
            <person name="Shah Z."/>
            <person name="Kiflezghi M."/>
            <person name="Wade K."/>
            <person name="Ball S.L."/>
            <person name="Bradley K.W."/>
            <person name="Asai D.J."/>
            <person name="Bowman C.A."/>
            <person name="Russell D.A."/>
            <person name="Pope W.H."/>
            <person name="Jacobs-Sera D."/>
            <person name="Hendrix R.W."/>
            <person name="Hatfull G.F."/>
        </authorList>
    </citation>
    <scope>NUCLEOTIDE SEQUENCE</scope>
</reference>
<organism evidence="1">
    <name type="scientific">metagenome</name>
    <dbReference type="NCBI Taxonomy" id="256318"/>
    <lineage>
        <taxon>unclassified sequences</taxon>
        <taxon>metagenomes</taxon>
    </lineage>
</organism>